<reference evidence="3 4" key="1">
    <citation type="submission" date="2018-08" db="EMBL/GenBank/DDBJ databases">
        <title>Henriciella mobilis sp. nov., isolated from seawater.</title>
        <authorList>
            <person name="Cheng H."/>
            <person name="Wu Y.-H."/>
            <person name="Xu X.-W."/>
            <person name="Guo L.-L."/>
        </authorList>
    </citation>
    <scope>NUCLEOTIDE SEQUENCE [LARGE SCALE GENOMIC DNA]</scope>
    <source>
        <strain evidence="3 4">CCUG66934</strain>
    </source>
</reference>
<dbReference type="GO" id="GO:0008713">
    <property type="term" value="F:ADP-heptose-lipopolysaccharide heptosyltransferase activity"/>
    <property type="evidence" value="ECO:0007669"/>
    <property type="project" value="TreeGrafter"/>
</dbReference>
<dbReference type="GO" id="GO:0005829">
    <property type="term" value="C:cytosol"/>
    <property type="evidence" value="ECO:0007669"/>
    <property type="project" value="TreeGrafter"/>
</dbReference>
<keyword evidence="4" id="KW-1185">Reference proteome</keyword>
<evidence type="ECO:0000313" key="4">
    <source>
        <dbReference type="Proteomes" id="UP000265431"/>
    </source>
</evidence>
<comment type="caution">
    <text evidence="3">The sequence shown here is derived from an EMBL/GenBank/DDBJ whole genome shotgun (WGS) entry which is preliminary data.</text>
</comment>
<dbReference type="EMBL" id="QWGB01000005">
    <property type="protein sequence ID" value="RIJ23679.1"/>
    <property type="molecule type" value="Genomic_DNA"/>
</dbReference>
<dbReference type="AlphaFoldDB" id="A0A399R2B1"/>
<name>A0A399R2B1_9PROT</name>
<dbReference type="InterPro" id="IPR051199">
    <property type="entry name" value="LPS_LOS_Heptosyltrfase"/>
</dbReference>
<evidence type="ECO:0000256" key="1">
    <source>
        <dbReference type="ARBA" id="ARBA00022676"/>
    </source>
</evidence>
<evidence type="ECO:0000256" key="2">
    <source>
        <dbReference type="ARBA" id="ARBA00022679"/>
    </source>
</evidence>
<dbReference type="SUPFAM" id="SSF53756">
    <property type="entry name" value="UDP-Glycosyltransferase/glycogen phosphorylase"/>
    <property type="match status" value="1"/>
</dbReference>
<proteinExistence type="predicted"/>
<dbReference type="CDD" id="cd03789">
    <property type="entry name" value="GT9_LPS_heptosyltransferase"/>
    <property type="match status" value="1"/>
</dbReference>
<dbReference type="Pfam" id="PF01075">
    <property type="entry name" value="Glyco_transf_9"/>
    <property type="match status" value="1"/>
</dbReference>
<protein>
    <submittedName>
        <fullName evidence="3">Lipopolysaccharide heptosyltransferase family protein</fullName>
    </submittedName>
</protein>
<sequence length="344" mass="37151">MSRSANPGEKARRVLVIKLSALGDFVLALGAMRAIRAAHPKASLTLLTTPPYEGLAKATGFFQKIETDGRPDGLKATRALLKRIRDQKYDIVYDLQTSGRTANYFKALNMPMRTPPLWSGHASGASFEHKGADRERMHSIDRFGAQLEIAGLGPETTGGEWPPMPDMSFVRRALGDSPSLLPEYFSIYGPYALIIPGASSHRSAKRWPPERYAALASRIAEAGVTPVLIGSKAEAEIAQTICQAEPRTKNLVNRTSLFQIVTLADQALFAVGNDTGPMHMAALSRCPGVALFATSESDPAKAAPRGAQMIICQAPTLDELSVRDVWQAVQMLGAIPGRDKVAQT</sequence>
<gene>
    <name evidence="3" type="ORF">D1224_05300</name>
</gene>
<evidence type="ECO:0000313" key="3">
    <source>
        <dbReference type="EMBL" id="RIJ23679.1"/>
    </source>
</evidence>
<organism evidence="3 4">
    <name type="scientific">Henriciella barbarensis</name>
    <dbReference type="NCBI Taxonomy" id="86342"/>
    <lineage>
        <taxon>Bacteria</taxon>
        <taxon>Pseudomonadati</taxon>
        <taxon>Pseudomonadota</taxon>
        <taxon>Alphaproteobacteria</taxon>
        <taxon>Hyphomonadales</taxon>
        <taxon>Hyphomonadaceae</taxon>
        <taxon>Henriciella</taxon>
    </lineage>
</organism>
<dbReference type="OrthoDB" id="9807356at2"/>
<dbReference type="Gene3D" id="3.40.50.2000">
    <property type="entry name" value="Glycogen Phosphorylase B"/>
    <property type="match status" value="2"/>
</dbReference>
<dbReference type="PANTHER" id="PTHR30160">
    <property type="entry name" value="TETRAACYLDISACCHARIDE 4'-KINASE-RELATED"/>
    <property type="match status" value="1"/>
</dbReference>
<dbReference type="RefSeq" id="WP_119378869.1">
    <property type="nucleotide sequence ID" value="NZ_QWGB01000005.1"/>
</dbReference>
<accession>A0A399R2B1</accession>
<dbReference type="GO" id="GO:0009244">
    <property type="term" value="P:lipopolysaccharide core region biosynthetic process"/>
    <property type="evidence" value="ECO:0007669"/>
    <property type="project" value="TreeGrafter"/>
</dbReference>
<dbReference type="InterPro" id="IPR002201">
    <property type="entry name" value="Glyco_trans_9"/>
</dbReference>
<keyword evidence="2 3" id="KW-0808">Transferase</keyword>
<keyword evidence="1" id="KW-0328">Glycosyltransferase</keyword>
<dbReference type="Proteomes" id="UP000265431">
    <property type="component" value="Unassembled WGS sequence"/>
</dbReference>